<organism evidence="1 2">
    <name type="scientific">Araneus ventricosus</name>
    <name type="common">Orbweaver spider</name>
    <name type="synonym">Epeira ventricosa</name>
    <dbReference type="NCBI Taxonomy" id="182803"/>
    <lineage>
        <taxon>Eukaryota</taxon>
        <taxon>Metazoa</taxon>
        <taxon>Ecdysozoa</taxon>
        <taxon>Arthropoda</taxon>
        <taxon>Chelicerata</taxon>
        <taxon>Arachnida</taxon>
        <taxon>Araneae</taxon>
        <taxon>Araneomorphae</taxon>
        <taxon>Entelegynae</taxon>
        <taxon>Araneoidea</taxon>
        <taxon>Araneidae</taxon>
        <taxon>Araneus</taxon>
    </lineage>
</organism>
<dbReference type="EMBL" id="BGPR01000869">
    <property type="protein sequence ID" value="GBM38458.1"/>
    <property type="molecule type" value="Genomic_DNA"/>
</dbReference>
<dbReference type="Proteomes" id="UP000499080">
    <property type="component" value="Unassembled WGS sequence"/>
</dbReference>
<name>A0A4Y2FCQ9_ARAVE</name>
<evidence type="ECO:0000313" key="1">
    <source>
        <dbReference type="EMBL" id="GBM38458.1"/>
    </source>
</evidence>
<evidence type="ECO:0000313" key="2">
    <source>
        <dbReference type="Proteomes" id="UP000499080"/>
    </source>
</evidence>
<sequence>MGQNLDESQAPHRKNPWFESNLTEDLFVPHSSPVFPGKKRCFYCRKIPSDHLVFVSETRLLSFLFPLPTESILIRGKGYEPISWSVPLILPDNQKDLDHPTLDLSGILNDSDRYDSSSIEAGVLVAHHRPTARPLPKEVRTIPGGRTQSPTITIPTGEASSCLLISQQLIFVYSRCPSVEGILPDK</sequence>
<protein>
    <submittedName>
        <fullName evidence="1">Uncharacterized protein</fullName>
    </submittedName>
</protein>
<accession>A0A4Y2FCQ9</accession>
<reference evidence="1 2" key="1">
    <citation type="journal article" date="2019" name="Sci. Rep.">
        <title>Orb-weaving spider Araneus ventricosus genome elucidates the spidroin gene catalogue.</title>
        <authorList>
            <person name="Kono N."/>
            <person name="Nakamura H."/>
            <person name="Ohtoshi R."/>
            <person name="Moran D.A.P."/>
            <person name="Shinohara A."/>
            <person name="Yoshida Y."/>
            <person name="Fujiwara M."/>
            <person name="Mori M."/>
            <person name="Tomita M."/>
            <person name="Arakawa K."/>
        </authorList>
    </citation>
    <scope>NUCLEOTIDE SEQUENCE [LARGE SCALE GENOMIC DNA]</scope>
</reference>
<gene>
    <name evidence="1" type="ORF">AVEN_120819_1</name>
</gene>
<keyword evidence="2" id="KW-1185">Reference proteome</keyword>
<proteinExistence type="predicted"/>
<comment type="caution">
    <text evidence="1">The sequence shown here is derived from an EMBL/GenBank/DDBJ whole genome shotgun (WGS) entry which is preliminary data.</text>
</comment>
<dbReference type="AlphaFoldDB" id="A0A4Y2FCQ9"/>